<evidence type="ECO:0000313" key="2">
    <source>
        <dbReference type="EMBL" id="KAF3165983.1"/>
    </source>
</evidence>
<dbReference type="EMBL" id="JAABOE010000102">
    <property type="protein sequence ID" value="KAF3165983.1"/>
    <property type="molecule type" value="Genomic_DNA"/>
</dbReference>
<evidence type="ECO:0000313" key="3">
    <source>
        <dbReference type="Proteomes" id="UP000479691"/>
    </source>
</evidence>
<feature type="compositionally biased region" description="Polar residues" evidence="1">
    <location>
        <begin position="7"/>
        <end position="36"/>
    </location>
</feature>
<protein>
    <submittedName>
        <fullName evidence="2">Uncharacterized protein</fullName>
    </submittedName>
</protein>
<dbReference type="AlphaFoldDB" id="A0A7C8PGU3"/>
<proteinExistence type="predicted"/>
<reference evidence="2 3" key="1">
    <citation type="submission" date="2019-06" db="EMBL/GenBank/DDBJ databases">
        <authorList>
            <person name="Palmer J.M."/>
        </authorList>
    </citation>
    <scope>NUCLEOTIDE SEQUENCE [LARGE SCALE GENOMIC DNA]</scope>
    <source>
        <strain evidence="2 3">TWF788</strain>
    </source>
</reference>
<organism evidence="2 3">
    <name type="scientific">Orbilia oligospora</name>
    <name type="common">Nematode-trapping fungus</name>
    <name type="synonym">Arthrobotrys oligospora</name>
    <dbReference type="NCBI Taxonomy" id="2813651"/>
    <lineage>
        <taxon>Eukaryota</taxon>
        <taxon>Fungi</taxon>
        <taxon>Dikarya</taxon>
        <taxon>Ascomycota</taxon>
        <taxon>Pezizomycotina</taxon>
        <taxon>Orbiliomycetes</taxon>
        <taxon>Orbiliales</taxon>
        <taxon>Orbiliaceae</taxon>
        <taxon>Orbilia</taxon>
    </lineage>
</organism>
<accession>A0A7C8PGU3</accession>
<feature type="compositionally biased region" description="Polar residues" evidence="1">
    <location>
        <begin position="51"/>
        <end position="60"/>
    </location>
</feature>
<dbReference type="SUPFAM" id="SSF52047">
    <property type="entry name" value="RNI-like"/>
    <property type="match status" value="1"/>
</dbReference>
<gene>
    <name evidence="2" type="ORF">TWF788_000595</name>
</gene>
<feature type="region of interest" description="Disordered" evidence="1">
    <location>
        <begin position="144"/>
        <end position="165"/>
    </location>
</feature>
<name>A0A7C8PGU3_ORBOL</name>
<dbReference type="Proteomes" id="UP000479691">
    <property type="component" value="Unassembled WGS sequence"/>
</dbReference>
<evidence type="ECO:0000256" key="1">
    <source>
        <dbReference type="SAM" id="MobiDB-lite"/>
    </source>
</evidence>
<sequence length="536" mass="58917">MPPPINANASSMPKSRQPYNYTYKPSYQTSSNSPRPTSGSFASGSRSSTANTTGPTSLSTAPEPALERVGPSGSVNELLSHLRLTQQPAQNTRDEHTEGRFNTFAPAPTVHPSLQAILGVDQALPPQPRARGFVTPNSWRTRNGFDPYRRLQDGESTTSSASGFEARGSSMYPNYEVGSAFDLETIAGVDHDPALSLVNLCLRSVARNWAFHRVYDKYYLRDLRPVHKSLLLAHLAACTISRRQQYVDEGDVLIGSIDKAGFELLFRAPFPADTYDGNDESVAGEIDKSLPLAGMEFVTHLNFAGSVGYSISLRDLNRLFSKKVSTPVPAESTGKAPEKQKQAVIFDSWEDIVDHEEEAAGLSLLGPDLRIRHFPNLTHLSLAYPRNSAISFSDLLKLTKDSVPTITHLSLAGWPTPTSGASSLPLETRVSTNIRHLSQSLICLRYLDVSDCDSDMYKGLEGADWAECWKKVDNVIARQGRALSAKGERVLSKRNQTIMDTEQAVKSERRSLRVHIASLAKLSTSDVYSVRASRYD</sequence>
<feature type="region of interest" description="Disordered" evidence="1">
    <location>
        <begin position="1"/>
        <end position="72"/>
    </location>
</feature>
<feature type="compositionally biased region" description="Low complexity" evidence="1">
    <location>
        <begin position="37"/>
        <end position="50"/>
    </location>
</feature>
<comment type="caution">
    <text evidence="2">The sequence shown here is derived from an EMBL/GenBank/DDBJ whole genome shotgun (WGS) entry which is preliminary data.</text>
</comment>